<proteinExistence type="predicted"/>
<accession>A0AAN5IC98</accession>
<evidence type="ECO:0000313" key="2">
    <source>
        <dbReference type="EMBL" id="GMR57451.1"/>
    </source>
</evidence>
<evidence type="ECO:0000313" key="3">
    <source>
        <dbReference type="Proteomes" id="UP001328107"/>
    </source>
</evidence>
<feature type="signal peptide" evidence="1">
    <location>
        <begin position="1"/>
        <end position="19"/>
    </location>
</feature>
<dbReference type="EMBL" id="BTRK01000006">
    <property type="protein sequence ID" value="GMR57451.1"/>
    <property type="molecule type" value="Genomic_DNA"/>
</dbReference>
<keyword evidence="3" id="KW-1185">Reference proteome</keyword>
<comment type="caution">
    <text evidence="2">The sequence shown here is derived from an EMBL/GenBank/DDBJ whole genome shotgun (WGS) entry which is preliminary data.</text>
</comment>
<name>A0AAN5IC98_9BILA</name>
<evidence type="ECO:0000256" key="1">
    <source>
        <dbReference type="SAM" id="SignalP"/>
    </source>
</evidence>
<feature type="non-terminal residue" evidence="2">
    <location>
        <position position="1"/>
    </location>
</feature>
<sequence length="177" mass="19960">RSTFLVLLILIVPIQCTFEFTFINSCGYPLTVVQNATGRNGQHFRITTLCTLAPKASCPRHGDELAKITYFYTADHKSATHATFINQRQRVKYGINLTFGFDVAMEIKPVYENGRTDLLPVSCLNSTCFGWSQADVTKPRKWKHHEASLHGSAFNITFCAGKDDKDDEDDYLDDIAE</sequence>
<gene>
    <name evidence="2" type="ORF">PMAYCL1PPCAC_27646</name>
</gene>
<keyword evidence="1" id="KW-0732">Signal</keyword>
<organism evidence="2 3">
    <name type="scientific">Pristionchus mayeri</name>
    <dbReference type="NCBI Taxonomy" id="1317129"/>
    <lineage>
        <taxon>Eukaryota</taxon>
        <taxon>Metazoa</taxon>
        <taxon>Ecdysozoa</taxon>
        <taxon>Nematoda</taxon>
        <taxon>Chromadorea</taxon>
        <taxon>Rhabditida</taxon>
        <taxon>Rhabditina</taxon>
        <taxon>Diplogasteromorpha</taxon>
        <taxon>Diplogasteroidea</taxon>
        <taxon>Neodiplogasteridae</taxon>
        <taxon>Pristionchus</taxon>
    </lineage>
</organism>
<dbReference type="Proteomes" id="UP001328107">
    <property type="component" value="Unassembled WGS sequence"/>
</dbReference>
<feature type="chain" id="PRO_5042947476" evidence="1">
    <location>
        <begin position="20"/>
        <end position="177"/>
    </location>
</feature>
<feature type="non-terminal residue" evidence="2">
    <location>
        <position position="177"/>
    </location>
</feature>
<protein>
    <submittedName>
        <fullName evidence="2">Uncharacterized protein</fullName>
    </submittedName>
</protein>
<dbReference type="AlphaFoldDB" id="A0AAN5IC98"/>
<reference evidence="3" key="1">
    <citation type="submission" date="2022-10" db="EMBL/GenBank/DDBJ databases">
        <title>Genome assembly of Pristionchus species.</title>
        <authorList>
            <person name="Yoshida K."/>
            <person name="Sommer R.J."/>
        </authorList>
    </citation>
    <scope>NUCLEOTIDE SEQUENCE [LARGE SCALE GENOMIC DNA]</scope>
    <source>
        <strain evidence="3">RS5460</strain>
    </source>
</reference>